<evidence type="ECO:0000256" key="1">
    <source>
        <dbReference type="SAM" id="Phobius"/>
    </source>
</evidence>
<keyword evidence="1" id="KW-0812">Transmembrane</keyword>
<proteinExistence type="predicted"/>
<feature type="transmembrane region" description="Helical" evidence="1">
    <location>
        <begin position="6"/>
        <end position="25"/>
    </location>
</feature>
<sequence length="245" mass="26435">MGWTGIGWWIAFGLGTVGTAVTYLWPSAREFGYGLLGVGTFALAVAASGALLSIWDRLKSKVGAARTMLLFGILGTWVFLTFSVVLFVWAIFHPRPMPLQASAPARDDGPLQWYYNIVMNGGPLAGSNVGSLTFPGGNISQKEVSLKSAAIRSAIDGSELTLKVDTQNELVAIDQINLIPPGAPIRLVAVFPKQGGLSKEEFLASWSRFNLVVKDDTKEYRVPFNEGSIAPFFPGMVGPRVTKKQ</sequence>
<accession>A0A0R3N0S1</accession>
<evidence type="ECO:0000313" key="3">
    <source>
        <dbReference type="Proteomes" id="UP000052023"/>
    </source>
</evidence>
<keyword evidence="1" id="KW-1133">Transmembrane helix</keyword>
<keyword evidence="1" id="KW-0472">Membrane</keyword>
<keyword evidence="3" id="KW-1185">Reference proteome</keyword>
<dbReference type="AlphaFoldDB" id="A0A0R3N0S1"/>
<feature type="transmembrane region" description="Helical" evidence="1">
    <location>
        <begin position="67"/>
        <end position="92"/>
    </location>
</feature>
<gene>
    <name evidence="2" type="ORF">CQ13_23165</name>
</gene>
<reference evidence="2 3" key="1">
    <citation type="submission" date="2014-03" db="EMBL/GenBank/DDBJ databases">
        <title>Bradyrhizobium valentinum sp. nov., isolated from effective nodules of Lupinus mariae-josephae, a lupine endemic of basic-lime soils in Eastern Spain.</title>
        <authorList>
            <person name="Duran D."/>
            <person name="Rey L."/>
            <person name="Navarro A."/>
            <person name="Busquets A."/>
            <person name="Imperial J."/>
            <person name="Ruiz-Argueso T."/>
        </authorList>
    </citation>
    <scope>NUCLEOTIDE SEQUENCE [LARGE SCALE GENOMIC DNA]</scope>
    <source>
        <strain evidence="2 3">Ro19</strain>
    </source>
</reference>
<name>A0A0R3N0S1_9BRAD</name>
<comment type="caution">
    <text evidence="2">The sequence shown here is derived from an EMBL/GenBank/DDBJ whole genome shotgun (WGS) entry which is preliminary data.</text>
</comment>
<organism evidence="2 3">
    <name type="scientific">Bradyrhizobium retamae</name>
    <dbReference type="NCBI Taxonomy" id="1300035"/>
    <lineage>
        <taxon>Bacteria</taxon>
        <taxon>Pseudomonadati</taxon>
        <taxon>Pseudomonadota</taxon>
        <taxon>Alphaproteobacteria</taxon>
        <taxon>Hyphomicrobiales</taxon>
        <taxon>Nitrobacteraceae</taxon>
        <taxon>Bradyrhizobium</taxon>
    </lineage>
</organism>
<dbReference type="Proteomes" id="UP000052023">
    <property type="component" value="Unassembled WGS sequence"/>
</dbReference>
<feature type="transmembrane region" description="Helical" evidence="1">
    <location>
        <begin position="32"/>
        <end position="55"/>
    </location>
</feature>
<dbReference type="EMBL" id="LLYA01000135">
    <property type="protein sequence ID" value="KRR25927.1"/>
    <property type="molecule type" value="Genomic_DNA"/>
</dbReference>
<evidence type="ECO:0000313" key="2">
    <source>
        <dbReference type="EMBL" id="KRR25927.1"/>
    </source>
</evidence>
<protein>
    <submittedName>
        <fullName evidence="2">Uncharacterized protein</fullName>
    </submittedName>
</protein>